<keyword evidence="2" id="KW-0472">Membrane</keyword>
<proteinExistence type="predicted"/>
<dbReference type="PANTHER" id="PTHR34502:SF3">
    <property type="entry name" value="DUF6594 DOMAIN-CONTAINING PROTEIN"/>
    <property type="match status" value="1"/>
</dbReference>
<dbReference type="Pfam" id="PF20237">
    <property type="entry name" value="DUF6594"/>
    <property type="match status" value="1"/>
</dbReference>
<evidence type="ECO:0000259" key="3">
    <source>
        <dbReference type="Pfam" id="PF20237"/>
    </source>
</evidence>
<feature type="region of interest" description="Disordered" evidence="1">
    <location>
        <begin position="1"/>
        <end position="29"/>
    </location>
</feature>
<feature type="transmembrane region" description="Helical" evidence="2">
    <location>
        <begin position="326"/>
        <end position="348"/>
    </location>
</feature>
<dbReference type="STRING" id="1745343.A0A2J6PNG8"/>
<name>A0A2J6PNG8_9HELO</name>
<dbReference type="Proteomes" id="UP000235672">
    <property type="component" value="Unassembled WGS sequence"/>
</dbReference>
<keyword evidence="5" id="KW-1185">Reference proteome</keyword>
<organism evidence="4 5">
    <name type="scientific">Hyaloscypha hepaticicola</name>
    <dbReference type="NCBI Taxonomy" id="2082293"/>
    <lineage>
        <taxon>Eukaryota</taxon>
        <taxon>Fungi</taxon>
        <taxon>Dikarya</taxon>
        <taxon>Ascomycota</taxon>
        <taxon>Pezizomycotina</taxon>
        <taxon>Leotiomycetes</taxon>
        <taxon>Helotiales</taxon>
        <taxon>Hyaloscyphaceae</taxon>
        <taxon>Hyaloscypha</taxon>
    </lineage>
</organism>
<sequence length="380" mass="43930">MANSVLMVSVTRTSRDAQHPVQPSGSIVRPQQAYWPQHIHDSSRGLGSLESQNSNRNSNAHRPSRNLWKPTFRMFSIFSNKRAIINDNRDGRIVKRQLERYPEGYPRVSAYIDSDSDSVLFRRFGTLHARTLLYKQVELTELEAQLDKLDKEDEGEPGADDNKWRLGHSISLAGGKENEERRDLMKQIDQKLEEYDNLVLREAELRKLSRPSKRMYRNFMDFMYTEHPFSDSDERFVYHEHDFVSLEKHEENWLDELMHRFMNHCKTGILRTIFVSKEDQAKTTDPHIHYYSEDRMGAFIKVIIAVASTALLLIPIYIFLTCSISLQLMATITLIFALIFATAVSVFTTANRQEVFAATAAYCAVLVVFIGNIQQTTKVN</sequence>
<feature type="transmembrane region" description="Helical" evidence="2">
    <location>
        <begin position="355"/>
        <end position="373"/>
    </location>
</feature>
<evidence type="ECO:0000256" key="1">
    <source>
        <dbReference type="SAM" id="MobiDB-lite"/>
    </source>
</evidence>
<reference evidence="4 5" key="1">
    <citation type="submission" date="2016-05" db="EMBL/GenBank/DDBJ databases">
        <title>A degradative enzymes factory behind the ericoid mycorrhizal symbiosis.</title>
        <authorList>
            <consortium name="DOE Joint Genome Institute"/>
            <person name="Martino E."/>
            <person name="Morin E."/>
            <person name="Grelet G."/>
            <person name="Kuo A."/>
            <person name="Kohler A."/>
            <person name="Daghino S."/>
            <person name="Barry K."/>
            <person name="Choi C."/>
            <person name="Cichocki N."/>
            <person name="Clum A."/>
            <person name="Copeland A."/>
            <person name="Hainaut M."/>
            <person name="Haridas S."/>
            <person name="Labutti K."/>
            <person name="Lindquist E."/>
            <person name="Lipzen A."/>
            <person name="Khouja H.-R."/>
            <person name="Murat C."/>
            <person name="Ohm R."/>
            <person name="Olson A."/>
            <person name="Spatafora J."/>
            <person name="Veneault-Fourrey C."/>
            <person name="Henrissat B."/>
            <person name="Grigoriev I."/>
            <person name="Martin F."/>
            <person name="Perotto S."/>
        </authorList>
    </citation>
    <scope>NUCLEOTIDE SEQUENCE [LARGE SCALE GENOMIC DNA]</scope>
    <source>
        <strain evidence="4 5">UAMH 7357</strain>
    </source>
</reference>
<keyword evidence="2" id="KW-0812">Transmembrane</keyword>
<dbReference type="EMBL" id="KZ613512">
    <property type="protein sequence ID" value="PMD15581.1"/>
    <property type="molecule type" value="Genomic_DNA"/>
</dbReference>
<feature type="compositionally biased region" description="Polar residues" evidence="1">
    <location>
        <begin position="49"/>
        <end position="61"/>
    </location>
</feature>
<accession>A0A2J6PNG8</accession>
<evidence type="ECO:0000256" key="2">
    <source>
        <dbReference type="SAM" id="Phobius"/>
    </source>
</evidence>
<dbReference type="OrthoDB" id="3533814at2759"/>
<dbReference type="PANTHER" id="PTHR34502">
    <property type="entry name" value="DUF6594 DOMAIN-CONTAINING PROTEIN-RELATED"/>
    <property type="match status" value="1"/>
</dbReference>
<protein>
    <recommendedName>
        <fullName evidence="3">DUF6594 domain-containing protein</fullName>
    </recommendedName>
</protein>
<dbReference type="AlphaFoldDB" id="A0A2J6PNG8"/>
<gene>
    <name evidence="4" type="ORF">NA56DRAFT_709711</name>
</gene>
<keyword evidence="2" id="KW-1133">Transmembrane helix</keyword>
<dbReference type="InterPro" id="IPR046529">
    <property type="entry name" value="DUF6594"/>
</dbReference>
<feature type="transmembrane region" description="Helical" evidence="2">
    <location>
        <begin position="298"/>
        <end position="320"/>
    </location>
</feature>
<feature type="region of interest" description="Disordered" evidence="1">
    <location>
        <begin position="43"/>
        <end position="65"/>
    </location>
</feature>
<evidence type="ECO:0000313" key="4">
    <source>
        <dbReference type="EMBL" id="PMD15581.1"/>
    </source>
</evidence>
<feature type="domain" description="DUF6594" evidence="3">
    <location>
        <begin position="105"/>
        <end position="367"/>
    </location>
</feature>
<evidence type="ECO:0000313" key="5">
    <source>
        <dbReference type="Proteomes" id="UP000235672"/>
    </source>
</evidence>